<dbReference type="Proteomes" id="UP000034502">
    <property type="component" value="Unassembled WGS sequence"/>
</dbReference>
<protein>
    <submittedName>
        <fullName evidence="3">Uncharacterized protein</fullName>
    </submittedName>
</protein>
<evidence type="ECO:0000256" key="1">
    <source>
        <dbReference type="SAM" id="MobiDB-lite"/>
    </source>
</evidence>
<accession>A0A0G1S2Q8</accession>
<dbReference type="EMBL" id="LCNU01000018">
    <property type="protein sequence ID" value="KKU63774.1"/>
    <property type="molecule type" value="Genomic_DNA"/>
</dbReference>
<gene>
    <name evidence="3" type="ORF">UX86_C0018G0010</name>
</gene>
<evidence type="ECO:0000313" key="3">
    <source>
        <dbReference type="EMBL" id="KKU63774.1"/>
    </source>
</evidence>
<name>A0A0G1S2Q8_9BACT</name>
<organism evidence="3 4">
    <name type="scientific">Candidatus Amesbacteria bacterium GW2011_GWC1_47_15</name>
    <dbReference type="NCBI Taxonomy" id="1618364"/>
    <lineage>
        <taxon>Bacteria</taxon>
        <taxon>Candidatus Amesiibacteriota</taxon>
    </lineage>
</organism>
<proteinExistence type="predicted"/>
<dbReference type="AlphaFoldDB" id="A0A0G1S2Q8"/>
<feature type="compositionally biased region" description="Low complexity" evidence="1">
    <location>
        <begin position="82"/>
        <end position="94"/>
    </location>
</feature>
<comment type="caution">
    <text evidence="3">The sequence shown here is derived from an EMBL/GenBank/DDBJ whole genome shotgun (WGS) entry which is preliminary data.</text>
</comment>
<dbReference type="STRING" id="1618364.UX86_C0018G0010"/>
<feature type="transmembrane region" description="Helical" evidence="2">
    <location>
        <begin position="15"/>
        <end position="35"/>
    </location>
</feature>
<evidence type="ECO:0000313" key="4">
    <source>
        <dbReference type="Proteomes" id="UP000034502"/>
    </source>
</evidence>
<keyword evidence="2" id="KW-0812">Transmembrane</keyword>
<feature type="region of interest" description="Disordered" evidence="1">
    <location>
        <begin position="45"/>
        <end position="94"/>
    </location>
</feature>
<feature type="compositionally biased region" description="Pro residues" evidence="1">
    <location>
        <begin position="51"/>
        <end position="63"/>
    </location>
</feature>
<evidence type="ECO:0000256" key="2">
    <source>
        <dbReference type="SAM" id="Phobius"/>
    </source>
</evidence>
<sequence>MEPDNGQAASASRKWLYLSLVILLLGLIIAGAFLMGTRRPEVLSNTAATPTPSPEISPTPTPEVTPILTPKITAKPTSTLKPAPTVTPTPTTAPVSQTTIINSIVSLDGFRANNNGGNNSIEIRAGNGSMVGAPAYELVIRGFTGFDIPTAVLSGKTIESAVLRLYQYKVTGTPYSGGNKIIVDHLDYGDSLEGADYSATAISSGIATLTANAVIEWKDAEVTSALKADLSAGHSRSQYRLRLSTETDGSGTEDVAYFHSSNTGYTGYSAAFRPQLVIKYH</sequence>
<reference evidence="3 4" key="1">
    <citation type="journal article" date="2015" name="Nature">
        <title>rRNA introns, odd ribosomes, and small enigmatic genomes across a large radiation of phyla.</title>
        <authorList>
            <person name="Brown C.T."/>
            <person name="Hug L.A."/>
            <person name="Thomas B.C."/>
            <person name="Sharon I."/>
            <person name="Castelle C.J."/>
            <person name="Singh A."/>
            <person name="Wilkins M.J."/>
            <person name="Williams K.H."/>
            <person name="Banfield J.F."/>
        </authorList>
    </citation>
    <scope>NUCLEOTIDE SEQUENCE [LARGE SCALE GENOMIC DNA]</scope>
</reference>
<keyword evidence="2" id="KW-1133">Transmembrane helix</keyword>
<keyword evidence="2" id="KW-0472">Membrane</keyword>